<sequence>MCSVAHVEEERKELTKYVHMLDRLGVRLMSIPDGGVTIQNWSESSLVVEVKEKQDSDPILLQLKVEVHQHRFEVFSQGGDNVLRY</sequence>
<evidence type="ECO:0000313" key="2">
    <source>
        <dbReference type="Proteomes" id="UP001234989"/>
    </source>
</evidence>
<name>A0AAF0U1E2_SOLVR</name>
<accession>A0AAF0U1E2</accession>
<dbReference type="Proteomes" id="UP001234989">
    <property type="component" value="Chromosome 7"/>
</dbReference>
<protein>
    <submittedName>
        <fullName evidence="1">Uncharacterized protein</fullName>
    </submittedName>
</protein>
<organism evidence="1 2">
    <name type="scientific">Solanum verrucosum</name>
    <dbReference type="NCBI Taxonomy" id="315347"/>
    <lineage>
        <taxon>Eukaryota</taxon>
        <taxon>Viridiplantae</taxon>
        <taxon>Streptophyta</taxon>
        <taxon>Embryophyta</taxon>
        <taxon>Tracheophyta</taxon>
        <taxon>Spermatophyta</taxon>
        <taxon>Magnoliopsida</taxon>
        <taxon>eudicotyledons</taxon>
        <taxon>Gunneridae</taxon>
        <taxon>Pentapetalae</taxon>
        <taxon>asterids</taxon>
        <taxon>lamiids</taxon>
        <taxon>Solanales</taxon>
        <taxon>Solanaceae</taxon>
        <taxon>Solanoideae</taxon>
        <taxon>Solaneae</taxon>
        <taxon>Solanum</taxon>
    </lineage>
</organism>
<gene>
    <name evidence="1" type="ORF">MTR67_030863</name>
</gene>
<evidence type="ECO:0000313" key="1">
    <source>
        <dbReference type="EMBL" id="WMV37478.1"/>
    </source>
</evidence>
<keyword evidence="2" id="KW-1185">Reference proteome</keyword>
<reference evidence="1" key="1">
    <citation type="submission" date="2023-08" db="EMBL/GenBank/DDBJ databases">
        <title>A de novo genome assembly of Solanum verrucosum Schlechtendal, a Mexican diploid species geographically isolated from the other diploid A-genome species in potato relatives.</title>
        <authorList>
            <person name="Hosaka K."/>
        </authorList>
    </citation>
    <scope>NUCLEOTIDE SEQUENCE</scope>
    <source>
        <tissue evidence="1">Young leaves</tissue>
    </source>
</reference>
<dbReference type="AlphaFoldDB" id="A0AAF0U1E2"/>
<dbReference type="EMBL" id="CP133618">
    <property type="protein sequence ID" value="WMV37478.1"/>
    <property type="molecule type" value="Genomic_DNA"/>
</dbReference>
<proteinExistence type="predicted"/>